<dbReference type="PANTHER" id="PTHR13966">
    <property type="entry name" value="ENDONUCLEASE RELATED"/>
    <property type="match status" value="1"/>
</dbReference>
<dbReference type="AlphaFoldDB" id="T1IX17"/>
<dbReference type="Gene3D" id="3.40.570.10">
    <property type="entry name" value="Extracellular Endonuclease, subunit A"/>
    <property type="match status" value="1"/>
</dbReference>
<dbReference type="EMBL" id="JH431639">
    <property type="status" value="NOT_ANNOTATED_CDS"/>
    <property type="molecule type" value="Genomic_DNA"/>
</dbReference>
<evidence type="ECO:0000313" key="8">
    <source>
        <dbReference type="Proteomes" id="UP000014500"/>
    </source>
</evidence>
<dbReference type="InterPro" id="IPR001604">
    <property type="entry name" value="Endo_G_ENPP1-like_dom"/>
</dbReference>
<evidence type="ECO:0000256" key="3">
    <source>
        <dbReference type="ARBA" id="ARBA00022759"/>
    </source>
</evidence>
<evidence type="ECO:0000256" key="4">
    <source>
        <dbReference type="SAM" id="MobiDB-lite"/>
    </source>
</evidence>
<dbReference type="HOGENOM" id="CLU_351731_0_0_1"/>
<dbReference type="GO" id="GO:0006309">
    <property type="term" value="P:apoptotic DNA fragmentation"/>
    <property type="evidence" value="ECO:0007669"/>
    <property type="project" value="TreeGrafter"/>
</dbReference>
<dbReference type="EnsemblMetazoa" id="SMAR005747-RA">
    <property type="protein sequence ID" value="SMAR005747-PA"/>
    <property type="gene ID" value="SMAR005747"/>
</dbReference>
<feature type="compositionally biased region" description="Basic and acidic residues" evidence="4">
    <location>
        <begin position="474"/>
        <end position="483"/>
    </location>
</feature>
<dbReference type="PANTHER" id="PTHR13966:SF5">
    <property type="entry name" value="ENDONUCLEASE G, MITOCHONDRIAL"/>
    <property type="match status" value="1"/>
</dbReference>
<dbReference type="SMART" id="SM00892">
    <property type="entry name" value="Endonuclease_NS"/>
    <property type="match status" value="1"/>
</dbReference>
<dbReference type="InterPro" id="IPR044929">
    <property type="entry name" value="DNA/RNA_non-sp_Endonuclease_sf"/>
</dbReference>
<evidence type="ECO:0000259" key="6">
    <source>
        <dbReference type="SMART" id="SM00892"/>
    </source>
</evidence>
<evidence type="ECO:0000256" key="2">
    <source>
        <dbReference type="ARBA" id="ARBA00022722"/>
    </source>
</evidence>
<dbReference type="GO" id="GO:0003676">
    <property type="term" value="F:nucleic acid binding"/>
    <property type="evidence" value="ECO:0007669"/>
    <property type="project" value="InterPro"/>
</dbReference>
<dbReference type="GO" id="GO:0046872">
    <property type="term" value="F:metal ion binding"/>
    <property type="evidence" value="ECO:0007669"/>
    <property type="project" value="InterPro"/>
</dbReference>
<dbReference type="InterPro" id="IPR020821">
    <property type="entry name" value="ENPP1-3/EXOG-like_nuc-like"/>
</dbReference>
<keyword evidence="2" id="KW-0540">Nuclease</keyword>
<keyword evidence="3" id="KW-0378">Hydrolase</keyword>
<dbReference type="GO" id="GO:0000014">
    <property type="term" value="F:single-stranded DNA endodeoxyribonuclease activity"/>
    <property type="evidence" value="ECO:0007669"/>
    <property type="project" value="TreeGrafter"/>
</dbReference>
<evidence type="ECO:0000313" key="7">
    <source>
        <dbReference type="EnsemblMetazoa" id="SMAR005747-PA"/>
    </source>
</evidence>
<accession>T1IX17</accession>
<feature type="compositionally biased region" description="Basic and acidic residues" evidence="4">
    <location>
        <begin position="430"/>
        <end position="440"/>
    </location>
</feature>
<protein>
    <recommendedName>
        <fullName evidence="9">DNA/RNA non-specific endonuclease domain-containing protein</fullName>
    </recommendedName>
</protein>
<evidence type="ECO:0008006" key="9">
    <source>
        <dbReference type="Google" id="ProtNLM"/>
    </source>
</evidence>
<reference evidence="7" key="2">
    <citation type="submission" date="2015-02" db="UniProtKB">
        <authorList>
            <consortium name="EnsemblMetazoa"/>
        </authorList>
    </citation>
    <scope>IDENTIFICATION</scope>
</reference>
<dbReference type="Proteomes" id="UP000014500">
    <property type="component" value="Unassembled WGS sequence"/>
</dbReference>
<reference evidence="8" key="1">
    <citation type="submission" date="2011-05" db="EMBL/GenBank/DDBJ databases">
        <authorList>
            <person name="Richards S.R."/>
            <person name="Qu J."/>
            <person name="Jiang H."/>
            <person name="Jhangiani S.N."/>
            <person name="Agravi P."/>
            <person name="Goodspeed R."/>
            <person name="Gross S."/>
            <person name="Mandapat C."/>
            <person name="Jackson L."/>
            <person name="Mathew T."/>
            <person name="Pu L."/>
            <person name="Thornton R."/>
            <person name="Saada N."/>
            <person name="Wilczek-Boney K.B."/>
            <person name="Lee S."/>
            <person name="Kovar C."/>
            <person name="Wu Y."/>
            <person name="Scherer S.E."/>
            <person name="Worley K.C."/>
            <person name="Muzny D.M."/>
            <person name="Gibbs R."/>
        </authorList>
    </citation>
    <scope>NUCLEOTIDE SEQUENCE</scope>
    <source>
        <strain evidence="8">Brora</strain>
    </source>
</reference>
<name>T1IX17_STRMM</name>
<dbReference type="SMART" id="SM00477">
    <property type="entry name" value="NUC"/>
    <property type="match status" value="1"/>
</dbReference>
<feature type="domain" description="ENPP1-3/EXOG-like endonuclease/phosphodiesterase" evidence="5">
    <location>
        <begin position="567"/>
        <end position="776"/>
    </location>
</feature>
<organism evidence="7 8">
    <name type="scientific">Strigamia maritima</name>
    <name type="common">European centipede</name>
    <name type="synonym">Geophilus maritimus</name>
    <dbReference type="NCBI Taxonomy" id="126957"/>
    <lineage>
        <taxon>Eukaryota</taxon>
        <taxon>Metazoa</taxon>
        <taxon>Ecdysozoa</taxon>
        <taxon>Arthropoda</taxon>
        <taxon>Myriapoda</taxon>
        <taxon>Chilopoda</taxon>
        <taxon>Pleurostigmophora</taxon>
        <taxon>Geophilomorpha</taxon>
        <taxon>Linotaeniidae</taxon>
        <taxon>Strigamia</taxon>
    </lineage>
</organism>
<keyword evidence="3" id="KW-0255">Endonuclease</keyword>
<dbReference type="InterPro" id="IPR040255">
    <property type="entry name" value="Non-specific_endonuclease"/>
</dbReference>
<proteinExistence type="inferred from homology"/>
<dbReference type="GO" id="GO:0004521">
    <property type="term" value="F:RNA endonuclease activity"/>
    <property type="evidence" value="ECO:0007669"/>
    <property type="project" value="TreeGrafter"/>
</dbReference>
<dbReference type="Pfam" id="PF01223">
    <property type="entry name" value="Endonuclease_NS"/>
    <property type="match status" value="1"/>
</dbReference>
<dbReference type="SUPFAM" id="SSF54060">
    <property type="entry name" value="His-Me finger endonucleases"/>
    <property type="match status" value="1"/>
</dbReference>
<comment type="similarity">
    <text evidence="1">Belongs to the DNA/RNA non-specific endonuclease family.</text>
</comment>
<dbReference type="PhylomeDB" id="T1IX17"/>
<feature type="region of interest" description="Disordered" evidence="4">
    <location>
        <begin position="421"/>
        <end position="509"/>
    </location>
</feature>
<dbReference type="InterPro" id="IPR044925">
    <property type="entry name" value="His-Me_finger_sf"/>
</dbReference>
<keyword evidence="8" id="KW-1185">Reference proteome</keyword>
<sequence>MYSRVLHLVTSTGFGGCVYAVLAHKYRGSFMQVNASEGKASPPESIYSWAAEEARRRKEVEEEEADEKENINKSFCWDESKGTYVDCSHVPSKACTNVNCNECNQASSKACKNVKYYQCNQASSKVDTNVDCSQASAGAGKKYNDCCKASAAGPEEKPTIKYSTDRCLSHGLFMTEREAREKQDLYDQQRQQRRTDHLHKLMEMYHTDYQKFAQVAKEEEEIPEKNKIYAHGNQDEPCVGEPMLQAQSGDRALYAEFPECQIDTFDYDDPCNLFKSSYGDNFYCEAGVNPSVEYHSDDDFDDQENVKVSPVKMEAKKKATYAWSTFKEVENKTPFRCTYTADAGNRSDKTDPKKVAIHSKPFSAIMMTPNPERKPCFIPEKDEDICFSPDVNICSSPEEDTYFSAEDDTYLSALEDTYHSPETGAYEMGTPEKRTLDSPKAKPIPRAFQSVEEKTYHGPDSKPEGRTTNVNLPKRTDEWDIHARRSQRASKAKDVDNKRQLPPTRPRLPIPKVAKEEAGSYLPCIPAKHREPKIISHGAAKPPSEICFPKGDLFPHIKLPIRSVLEFKDFLLCYDTQTKTPVWTLEHICKDSVKEMQWYPPSNKADDKIPKEFQAEKQDYWKAMNKFREMLVANVEFHPDNPEDVCVYTNIAPQATGGRTHGSKNLWTELQDYTLHLLKKHDDIWILSGALYLPVRNDMGAVVIKYDVLGKNKVAVPSHFFKVILATSKQTPGFRFECYKFKNAFTQDLDLRHYHVPRSELEDEAGFQIFDGVSDAEISIKYTDITFRAKPFKKPEPCPT</sequence>
<evidence type="ECO:0000259" key="5">
    <source>
        <dbReference type="SMART" id="SM00477"/>
    </source>
</evidence>
<evidence type="ECO:0000256" key="1">
    <source>
        <dbReference type="ARBA" id="ARBA00010052"/>
    </source>
</evidence>
<dbReference type="eggNOG" id="KOG3721">
    <property type="taxonomic scope" value="Eukaryota"/>
</dbReference>
<dbReference type="GO" id="GO:0005634">
    <property type="term" value="C:nucleus"/>
    <property type="evidence" value="ECO:0007669"/>
    <property type="project" value="TreeGrafter"/>
</dbReference>
<feature type="compositionally biased region" description="Basic and acidic residues" evidence="4">
    <location>
        <begin position="451"/>
        <end position="465"/>
    </location>
</feature>
<dbReference type="STRING" id="126957.T1IX17"/>
<dbReference type="GO" id="GO:0005743">
    <property type="term" value="C:mitochondrial inner membrane"/>
    <property type="evidence" value="ECO:0007669"/>
    <property type="project" value="TreeGrafter"/>
</dbReference>
<dbReference type="PROSITE" id="PS51257">
    <property type="entry name" value="PROKAR_LIPOPROTEIN"/>
    <property type="match status" value="1"/>
</dbReference>
<feature type="domain" description="DNA/RNA non-specific endonuclease/pyrophosphatase/phosphodiesterase" evidence="6">
    <location>
        <begin position="566"/>
        <end position="776"/>
    </location>
</feature>